<dbReference type="Proteomes" id="UP000515151">
    <property type="component" value="Chromosome 1"/>
</dbReference>
<dbReference type="GO" id="GO:0000398">
    <property type="term" value="P:mRNA splicing, via spliceosome"/>
    <property type="evidence" value="ECO:0007669"/>
    <property type="project" value="TreeGrafter"/>
</dbReference>
<sequence>MLVGDRCGWGLYRLRDVRFEKVLRFSECTRIWLSRIHRDENMRSASRSQEAIKFNANRMVVGTLCGFDQFMNLVAENTIEVSRKERNDMSTSGYSRKQCGYCGGS</sequence>
<dbReference type="Pfam" id="PF01423">
    <property type="entry name" value="LSM"/>
    <property type="match status" value="1"/>
</dbReference>
<dbReference type="PANTHER" id="PTHR10553:SF2">
    <property type="entry name" value="SMALL NUCLEAR RIBONUCLEOPROTEIN G"/>
    <property type="match status" value="1"/>
</dbReference>
<dbReference type="GO" id="GO:0071011">
    <property type="term" value="C:precatalytic spliceosome"/>
    <property type="evidence" value="ECO:0007669"/>
    <property type="project" value="TreeGrafter"/>
</dbReference>
<evidence type="ECO:0000256" key="2">
    <source>
        <dbReference type="ARBA" id="ARBA00023274"/>
    </source>
</evidence>
<dbReference type="GO" id="GO:0005685">
    <property type="term" value="C:U1 snRNP"/>
    <property type="evidence" value="ECO:0007669"/>
    <property type="project" value="TreeGrafter"/>
</dbReference>
<protein>
    <recommendedName>
        <fullName evidence="3">Sm protein G</fullName>
    </recommendedName>
</protein>
<dbReference type="GO" id="GO:0071004">
    <property type="term" value="C:U2-type prespliceosome"/>
    <property type="evidence" value="ECO:0007669"/>
    <property type="project" value="TreeGrafter"/>
</dbReference>
<dbReference type="RefSeq" id="XP_031376529.1">
    <property type="nucleotide sequence ID" value="XM_031520669.1"/>
</dbReference>
<gene>
    <name evidence="7" type="primary">LOC116192198</name>
</gene>
<feature type="region of interest" description="Disordered" evidence="4">
    <location>
        <begin position="85"/>
        <end position="105"/>
    </location>
</feature>
<keyword evidence="2 7" id="KW-0687">Ribonucleoprotein</keyword>
<dbReference type="GO" id="GO:0005689">
    <property type="term" value="C:U12-type spliceosomal complex"/>
    <property type="evidence" value="ECO:0007669"/>
    <property type="project" value="TreeGrafter"/>
</dbReference>
<name>A0A6P8C1V1_PUNGR</name>
<dbReference type="GO" id="GO:0071013">
    <property type="term" value="C:catalytic step 2 spliceosome"/>
    <property type="evidence" value="ECO:0007669"/>
    <property type="project" value="TreeGrafter"/>
</dbReference>
<dbReference type="GO" id="GO:0005687">
    <property type="term" value="C:U4 snRNP"/>
    <property type="evidence" value="ECO:0007669"/>
    <property type="project" value="TreeGrafter"/>
</dbReference>
<dbReference type="OrthoDB" id="1403507at2759"/>
<dbReference type="GeneID" id="116192198"/>
<dbReference type="InterPro" id="IPR044641">
    <property type="entry name" value="Lsm7/SmG-like"/>
</dbReference>
<keyword evidence="6" id="KW-1185">Reference proteome</keyword>
<dbReference type="GO" id="GO:0034719">
    <property type="term" value="C:SMN-Sm protein complex"/>
    <property type="evidence" value="ECO:0007669"/>
    <property type="project" value="TreeGrafter"/>
</dbReference>
<evidence type="ECO:0000313" key="6">
    <source>
        <dbReference type="Proteomes" id="UP000515151"/>
    </source>
</evidence>
<dbReference type="InterPro" id="IPR010920">
    <property type="entry name" value="LSM_dom_sf"/>
</dbReference>
<dbReference type="GO" id="GO:0097526">
    <property type="term" value="C:spliceosomal tri-snRNP complex"/>
    <property type="evidence" value="ECO:0007669"/>
    <property type="project" value="TreeGrafter"/>
</dbReference>
<dbReference type="SUPFAM" id="SSF50182">
    <property type="entry name" value="Sm-like ribonucleoproteins"/>
    <property type="match status" value="1"/>
</dbReference>
<reference evidence="7" key="2">
    <citation type="submission" date="2025-08" db="UniProtKB">
        <authorList>
            <consortium name="RefSeq"/>
        </authorList>
    </citation>
    <scope>IDENTIFICATION</scope>
    <source>
        <tissue evidence="7">Leaf</tissue>
    </source>
</reference>
<dbReference type="Gene3D" id="2.30.30.100">
    <property type="match status" value="1"/>
</dbReference>
<evidence type="ECO:0000256" key="4">
    <source>
        <dbReference type="SAM" id="MobiDB-lite"/>
    </source>
</evidence>
<dbReference type="AlphaFoldDB" id="A0A6P8C1V1"/>
<feature type="domain" description="Sm" evidence="5">
    <location>
        <begin position="46"/>
        <end position="85"/>
    </location>
</feature>
<reference evidence="6" key="1">
    <citation type="journal article" date="2020" name="Plant Biotechnol. J.">
        <title>The pomegranate (Punica granatum L.) draft genome dissects genetic divergence between soft- and hard-seeded cultivars.</title>
        <authorList>
            <person name="Luo X."/>
            <person name="Li H."/>
            <person name="Wu Z."/>
            <person name="Yao W."/>
            <person name="Zhao P."/>
            <person name="Cao D."/>
            <person name="Yu H."/>
            <person name="Li K."/>
            <person name="Poudel K."/>
            <person name="Zhao D."/>
            <person name="Zhang F."/>
            <person name="Xia X."/>
            <person name="Chen L."/>
            <person name="Wang Q."/>
            <person name="Jing D."/>
            <person name="Cao S."/>
        </authorList>
    </citation>
    <scope>NUCLEOTIDE SEQUENCE [LARGE SCALE GENOMIC DNA]</scope>
    <source>
        <strain evidence="6">cv. Tunisia</strain>
    </source>
</reference>
<evidence type="ECO:0000256" key="3">
    <source>
        <dbReference type="ARBA" id="ARBA00041356"/>
    </source>
</evidence>
<proteinExistence type="inferred from homology"/>
<dbReference type="GO" id="GO:0005686">
    <property type="term" value="C:U2 snRNP"/>
    <property type="evidence" value="ECO:0007669"/>
    <property type="project" value="TreeGrafter"/>
</dbReference>
<evidence type="ECO:0000256" key="1">
    <source>
        <dbReference type="ARBA" id="ARBA00006850"/>
    </source>
</evidence>
<dbReference type="GO" id="GO:0043186">
    <property type="term" value="C:P granule"/>
    <property type="evidence" value="ECO:0007669"/>
    <property type="project" value="TreeGrafter"/>
</dbReference>
<evidence type="ECO:0000259" key="5">
    <source>
        <dbReference type="Pfam" id="PF01423"/>
    </source>
</evidence>
<evidence type="ECO:0000313" key="7">
    <source>
        <dbReference type="RefSeq" id="XP_031376529.1"/>
    </source>
</evidence>
<dbReference type="PANTHER" id="PTHR10553">
    <property type="entry name" value="SMALL NUCLEAR RIBONUCLEOPROTEIN"/>
    <property type="match status" value="1"/>
</dbReference>
<comment type="similarity">
    <text evidence="1">Belongs to the snRNP Sm proteins family.</text>
</comment>
<dbReference type="GO" id="GO:0003723">
    <property type="term" value="F:RNA binding"/>
    <property type="evidence" value="ECO:0007669"/>
    <property type="project" value="TreeGrafter"/>
</dbReference>
<dbReference type="GO" id="GO:0005682">
    <property type="term" value="C:U5 snRNP"/>
    <property type="evidence" value="ECO:0007669"/>
    <property type="project" value="TreeGrafter"/>
</dbReference>
<dbReference type="InterPro" id="IPR001163">
    <property type="entry name" value="Sm_dom_euk/arc"/>
</dbReference>
<organism evidence="6 7">
    <name type="scientific">Punica granatum</name>
    <name type="common">Pomegranate</name>
    <dbReference type="NCBI Taxonomy" id="22663"/>
    <lineage>
        <taxon>Eukaryota</taxon>
        <taxon>Viridiplantae</taxon>
        <taxon>Streptophyta</taxon>
        <taxon>Embryophyta</taxon>
        <taxon>Tracheophyta</taxon>
        <taxon>Spermatophyta</taxon>
        <taxon>Magnoliopsida</taxon>
        <taxon>eudicotyledons</taxon>
        <taxon>Gunneridae</taxon>
        <taxon>Pentapetalae</taxon>
        <taxon>rosids</taxon>
        <taxon>malvids</taxon>
        <taxon>Myrtales</taxon>
        <taxon>Lythraceae</taxon>
        <taxon>Punica</taxon>
    </lineage>
</organism>
<accession>A0A6P8C1V1</accession>